<evidence type="ECO:0000256" key="2">
    <source>
        <dbReference type="SAM" id="MobiDB-lite"/>
    </source>
</evidence>
<evidence type="ECO:0000313" key="5">
    <source>
        <dbReference type="Proteomes" id="UP000604046"/>
    </source>
</evidence>
<feature type="domain" description="DUF3638" evidence="3">
    <location>
        <begin position="842"/>
        <end position="890"/>
    </location>
</feature>
<name>A0A812QP98_9DINO</name>
<dbReference type="AlphaFoldDB" id="A0A812QP98"/>
<reference evidence="4" key="1">
    <citation type="submission" date="2021-02" db="EMBL/GenBank/DDBJ databases">
        <authorList>
            <person name="Dougan E. K."/>
            <person name="Rhodes N."/>
            <person name="Thang M."/>
            <person name="Chan C."/>
        </authorList>
    </citation>
    <scope>NUCLEOTIDE SEQUENCE</scope>
</reference>
<sequence>MAVQKGLRPLADGRVWISEFLWLHEPKDGGPAGTGWHRQLPQDPCMLQLWHIAKHARPVSREELRWRLGWGSVSECRSSGQQSLLWHVALGCAVSLFPEDFPAPPPWAHGAVGHRAILTSAHDIDRYLHAERVVYRSEDDCRSLARPTEGESVKWWEMKKHAQSEEHRFAVETRRIASLQEDLQREKQALDVATETKDKKKQAVQKELDLLVHLEKIKMGAQIADKENQSVQSMLGEALSKDELVKKKAMLQKDQATLQSEERALDGRKNDVQTRAEHLVSVQQKLEHDRSTLRQGLSNMEVHRETRLASSSSAHARENQESEKRFQEDLARAVQNYEDEEKHLLELAPGYGEAKGPFSIFKDEMKEKIVAHKSGGNHLHATITRRAREAPTSLDSLLDMLKQWFSTYEGDCWQSYQSKEEGLFWRHIRQVSPYRPADAHEAAGVTAAWSTVMTEVKAWVESGSADHISDSKPSFCLEDVPTEVSHLQGLQVAMKSINLREEAQAALLRKLEGNLQLWLRQRLAARLVESYRKAFPKCKHRMVADFSGSLEAPKVVGFEVLPQVDVPDLAIPDVKSLRQGIITKCRDALREAEEACGNAQPLQLENALGSKGSLMERRLGQGPGRVLRESFMASLEVEYARPKAAEKLAKAALSKPEWRLRLKEVFHKDCLLVKRSLCFSVYVCVYVAFLLRPNQEAAHLHAQTAKQWEDIQKVISVRCIPDDAAGHAFRALQATYAAGMMRRRDAVALLASQPGERPHLAASNPFLQAGEQSTGTRPRWTLESTSKVPEKLLCHLKGIVQLQGLSTLLDGIRRELENDHVGATLQRQLADVLQPPQLITDRGDWLQLEWEQGFVCRPVQLEVATAMMDKSFDKHVLQLNMGEGKSKVILCRPQM</sequence>
<feature type="compositionally biased region" description="Basic and acidic residues" evidence="2">
    <location>
        <begin position="315"/>
        <end position="327"/>
    </location>
</feature>
<accession>A0A812QP98</accession>
<organism evidence="4 5">
    <name type="scientific">Symbiodinium natans</name>
    <dbReference type="NCBI Taxonomy" id="878477"/>
    <lineage>
        <taxon>Eukaryota</taxon>
        <taxon>Sar</taxon>
        <taxon>Alveolata</taxon>
        <taxon>Dinophyceae</taxon>
        <taxon>Suessiales</taxon>
        <taxon>Symbiodiniaceae</taxon>
        <taxon>Symbiodinium</taxon>
    </lineage>
</organism>
<feature type="region of interest" description="Disordered" evidence="2">
    <location>
        <begin position="296"/>
        <end position="327"/>
    </location>
</feature>
<proteinExistence type="predicted"/>
<keyword evidence="1" id="KW-0175">Coiled coil</keyword>
<evidence type="ECO:0000256" key="1">
    <source>
        <dbReference type="SAM" id="Coils"/>
    </source>
</evidence>
<evidence type="ECO:0000313" key="4">
    <source>
        <dbReference type="EMBL" id="CAE7396826.1"/>
    </source>
</evidence>
<evidence type="ECO:0000259" key="3">
    <source>
        <dbReference type="Pfam" id="PF12340"/>
    </source>
</evidence>
<keyword evidence="5" id="KW-1185">Reference proteome</keyword>
<dbReference type="InterPro" id="IPR022099">
    <property type="entry name" value="DUF3638"/>
</dbReference>
<feature type="coiled-coil region" evidence="1">
    <location>
        <begin position="169"/>
        <end position="203"/>
    </location>
</feature>
<gene>
    <name evidence="4" type="ORF">SNAT2548_LOCUS21605</name>
</gene>
<protein>
    <recommendedName>
        <fullName evidence="3">DUF3638 domain-containing protein</fullName>
    </recommendedName>
</protein>
<dbReference type="EMBL" id="CAJNDS010002258">
    <property type="protein sequence ID" value="CAE7396826.1"/>
    <property type="molecule type" value="Genomic_DNA"/>
</dbReference>
<comment type="caution">
    <text evidence="4">The sequence shown here is derived from an EMBL/GenBank/DDBJ whole genome shotgun (WGS) entry which is preliminary data.</text>
</comment>
<dbReference type="Pfam" id="PF12340">
    <property type="entry name" value="DUF3638"/>
    <property type="match status" value="1"/>
</dbReference>
<dbReference type="Proteomes" id="UP000604046">
    <property type="component" value="Unassembled WGS sequence"/>
</dbReference>